<evidence type="ECO:0000313" key="1">
    <source>
        <dbReference type="EMBL" id="MDI9860828.1"/>
    </source>
</evidence>
<sequence>MKKIFLFVVLVLSLTSCQKTVYLTGSLMHNLQENELDLTRIQFYNDNPLVLEREVPSSNANIKSGKVFFKNGRYINRISLDKNTPGMVQREENGSLLITFEQSSDGENWLRFGAVPGEKGEYFYQLIDQKGSPSFSRIDYEGNMYLVIYPTRVRLLLAKSVLTNLKVKERHMKGVRVK</sequence>
<dbReference type="PROSITE" id="PS51257">
    <property type="entry name" value="PROKAR_LIPOPROTEIN"/>
    <property type="match status" value="1"/>
</dbReference>
<organism evidence="1 2">
    <name type="scientific">Flectobacillus roseus</name>
    <dbReference type="NCBI Taxonomy" id="502259"/>
    <lineage>
        <taxon>Bacteria</taxon>
        <taxon>Pseudomonadati</taxon>
        <taxon>Bacteroidota</taxon>
        <taxon>Cytophagia</taxon>
        <taxon>Cytophagales</taxon>
        <taxon>Flectobacillaceae</taxon>
        <taxon>Flectobacillus</taxon>
    </lineage>
</organism>
<evidence type="ECO:0000313" key="2">
    <source>
        <dbReference type="Proteomes" id="UP001236507"/>
    </source>
</evidence>
<evidence type="ECO:0008006" key="3">
    <source>
        <dbReference type="Google" id="ProtNLM"/>
    </source>
</evidence>
<keyword evidence="2" id="KW-1185">Reference proteome</keyword>
<dbReference type="RefSeq" id="WP_095160694.1">
    <property type="nucleotide sequence ID" value="NZ_JASHIF010000014.1"/>
</dbReference>
<accession>A0ABT6YB70</accession>
<protein>
    <recommendedName>
        <fullName evidence="3">Lipoprotein</fullName>
    </recommendedName>
</protein>
<name>A0ABT6YB70_9BACT</name>
<proteinExistence type="predicted"/>
<dbReference type="Proteomes" id="UP001236507">
    <property type="component" value="Unassembled WGS sequence"/>
</dbReference>
<dbReference type="EMBL" id="JASHIF010000014">
    <property type="protein sequence ID" value="MDI9860828.1"/>
    <property type="molecule type" value="Genomic_DNA"/>
</dbReference>
<reference evidence="1 2" key="1">
    <citation type="submission" date="2023-05" db="EMBL/GenBank/DDBJ databases">
        <title>Novel species of genus Flectobacillus isolated from stream in China.</title>
        <authorList>
            <person name="Lu H."/>
        </authorList>
    </citation>
    <scope>NUCLEOTIDE SEQUENCE [LARGE SCALE GENOMIC DNA]</scope>
    <source>
        <strain evidence="1 2">KCTC 42575</strain>
    </source>
</reference>
<gene>
    <name evidence="1" type="ORF">QM524_16550</name>
</gene>
<comment type="caution">
    <text evidence="1">The sequence shown here is derived from an EMBL/GenBank/DDBJ whole genome shotgun (WGS) entry which is preliminary data.</text>
</comment>